<feature type="transmembrane region" description="Helical" evidence="8">
    <location>
        <begin position="138"/>
        <end position="166"/>
    </location>
</feature>
<comment type="similarity">
    <text evidence="2 8">Belongs to the 4-toluene sulfonate uptake permease (TSUP) (TC 2.A.102) family.</text>
</comment>
<dbReference type="STRING" id="493.BWD07_03425"/>
<sequence length="259" mass="28120">MDAHFLFLLLIGFLAGLMDAAVGGGGLLQIPALFNTFPAAAPASVLGVNKFASVCGTFTAGVQFVRKIRVPWQMLLPAALLAYIFSYIGAGLTSHIPVHYMKPAMLVVMAVMFVYTFFKKSLGQVVRSSSLTRKEYALGLFFGALIGFYDGIFGPGTGSLLAFVFVRFFSFDFITATASSKVINITTNLAALSFFIPNGHMVWAWALPLAMANLCGSIFGTHLAIKGGTRFLRYGFMMLLLLLIGKFGWDVMRVYLTVV</sequence>
<evidence type="ECO:0000256" key="7">
    <source>
        <dbReference type="ARBA" id="ARBA00023136"/>
    </source>
</evidence>
<dbReference type="AlphaFoldDB" id="A0A1X3CZN9"/>
<dbReference type="GO" id="GO:0005886">
    <property type="term" value="C:plasma membrane"/>
    <property type="evidence" value="ECO:0007669"/>
    <property type="project" value="UniProtKB-SubCell"/>
</dbReference>
<dbReference type="InterPro" id="IPR002781">
    <property type="entry name" value="TM_pro_TauE-like"/>
</dbReference>
<feature type="transmembrane region" description="Helical" evidence="8">
    <location>
        <begin position="100"/>
        <end position="118"/>
    </location>
</feature>
<feature type="transmembrane region" description="Helical" evidence="8">
    <location>
        <begin position="44"/>
        <end position="62"/>
    </location>
</feature>
<dbReference type="Proteomes" id="UP000279284">
    <property type="component" value="Chromosome"/>
</dbReference>
<dbReference type="PANTHER" id="PTHR30269">
    <property type="entry name" value="TRANSMEMBRANE PROTEIN YFCA"/>
    <property type="match status" value="1"/>
</dbReference>
<evidence type="ECO:0000313" key="10">
    <source>
        <dbReference type="Proteomes" id="UP000279284"/>
    </source>
</evidence>
<keyword evidence="6 8" id="KW-1133">Transmembrane helix</keyword>
<evidence type="ECO:0000256" key="6">
    <source>
        <dbReference type="ARBA" id="ARBA00022989"/>
    </source>
</evidence>
<evidence type="ECO:0000313" key="9">
    <source>
        <dbReference type="EMBL" id="VEF02018.1"/>
    </source>
</evidence>
<keyword evidence="3" id="KW-0813">Transport</keyword>
<dbReference type="EMBL" id="LR134313">
    <property type="protein sequence ID" value="VEF02018.1"/>
    <property type="molecule type" value="Genomic_DNA"/>
</dbReference>
<dbReference type="RefSeq" id="WP_085415963.1">
    <property type="nucleotide sequence ID" value="NZ_CAUJPY010000003.1"/>
</dbReference>
<keyword evidence="5 8" id="KW-0812">Transmembrane</keyword>
<keyword evidence="7 8" id="KW-0472">Membrane</keyword>
<dbReference type="Pfam" id="PF01925">
    <property type="entry name" value="TauE"/>
    <property type="match status" value="1"/>
</dbReference>
<dbReference type="InterPro" id="IPR052017">
    <property type="entry name" value="TSUP"/>
</dbReference>
<gene>
    <name evidence="9" type="primary">yfcA_3</name>
    <name evidence="9" type="ORF">NCTC10296_01576</name>
</gene>
<proteinExistence type="inferred from homology"/>
<evidence type="ECO:0000256" key="8">
    <source>
        <dbReference type="RuleBase" id="RU363041"/>
    </source>
</evidence>
<name>A0A1X3CZN9_9NEIS</name>
<evidence type="ECO:0000256" key="2">
    <source>
        <dbReference type="ARBA" id="ARBA00009142"/>
    </source>
</evidence>
<evidence type="ECO:0000256" key="4">
    <source>
        <dbReference type="ARBA" id="ARBA00022475"/>
    </source>
</evidence>
<dbReference type="KEGG" id="nci:NCTC10296_01576"/>
<evidence type="ECO:0000256" key="5">
    <source>
        <dbReference type="ARBA" id="ARBA00022692"/>
    </source>
</evidence>
<protein>
    <recommendedName>
        <fullName evidence="8">Probable membrane transporter protein</fullName>
    </recommendedName>
</protein>
<dbReference type="PANTHER" id="PTHR30269:SF0">
    <property type="entry name" value="MEMBRANE TRANSPORTER PROTEIN YFCA-RELATED"/>
    <property type="match status" value="1"/>
</dbReference>
<evidence type="ECO:0000256" key="3">
    <source>
        <dbReference type="ARBA" id="ARBA00022448"/>
    </source>
</evidence>
<feature type="transmembrane region" description="Helical" evidence="8">
    <location>
        <begin position="202"/>
        <end position="224"/>
    </location>
</feature>
<reference evidence="9 10" key="1">
    <citation type="submission" date="2018-12" db="EMBL/GenBank/DDBJ databases">
        <authorList>
            <consortium name="Pathogen Informatics"/>
        </authorList>
    </citation>
    <scope>NUCLEOTIDE SEQUENCE [LARGE SCALE GENOMIC DNA]</scope>
    <source>
        <strain evidence="9 10">NCTC10296</strain>
    </source>
</reference>
<keyword evidence="10" id="KW-1185">Reference proteome</keyword>
<accession>A0A1X3CZN9</accession>
<dbReference type="OrthoDB" id="554695at2"/>
<organism evidence="9 10">
    <name type="scientific">Neisseria canis</name>
    <dbReference type="NCBI Taxonomy" id="493"/>
    <lineage>
        <taxon>Bacteria</taxon>
        <taxon>Pseudomonadati</taxon>
        <taxon>Pseudomonadota</taxon>
        <taxon>Betaproteobacteria</taxon>
        <taxon>Neisseriales</taxon>
        <taxon>Neisseriaceae</taxon>
        <taxon>Neisseria</taxon>
    </lineage>
</organism>
<feature type="transmembrane region" description="Helical" evidence="8">
    <location>
        <begin position="74"/>
        <end position="94"/>
    </location>
</feature>
<evidence type="ECO:0000256" key="1">
    <source>
        <dbReference type="ARBA" id="ARBA00004651"/>
    </source>
</evidence>
<keyword evidence="4 8" id="KW-1003">Cell membrane</keyword>
<feature type="transmembrane region" description="Helical" evidence="8">
    <location>
        <begin position="231"/>
        <end position="249"/>
    </location>
</feature>
<comment type="subcellular location">
    <subcellularLocation>
        <location evidence="1 8">Cell membrane</location>
        <topology evidence="1 8">Multi-pass membrane protein</topology>
    </subcellularLocation>
</comment>